<dbReference type="InterPro" id="IPR000836">
    <property type="entry name" value="PRTase_dom"/>
</dbReference>
<dbReference type="EMBL" id="KT201089">
    <property type="protein sequence ID" value="ALS56170.1"/>
    <property type="molecule type" value="Genomic_DNA"/>
</dbReference>
<evidence type="ECO:0000313" key="1">
    <source>
        <dbReference type="EMBL" id="ALS56170.1"/>
    </source>
</evidence>
<dbReference type="InterPro" id="IPR029057">
    <property type="entry name" value="PRTase-like"/>
</dbReference>
<reference evidence="1" key="1">
    <citation type="journal article" date="2016" name="ISME J.">
        <title>Functional metagenomic screen reveals new and diverse microbial rhodopsins.</title>
        <authorList>
            <person name="Pushkarev A."/>
            <person name="Beja O."/>
        </authorList>
    </citation>
    <scope>NUCLEOTIDE SEQUENCE</scope>
</reference>
<organism evidence="1">
    <name type="scientific">uncultured bacterium EIL26B11</name>
    <dbReference type="NCBI Taxonomy" id="1768201"/>
    <lineage>
        <taxon>Bacteria</taxon>
        <taxon>environmental samples</taxon>
    </lineage>
</organism>
<dbReference type="AlphaFoldDB" id="A0A0U2X386"/>
<proteinExistence type="predicted"/>
<dbReference type="CDD" id="cd06223">
    <property type="entry name" value="PRTases_typeI"/>
    <property type="match status" value="1"/>
</dbReference>
<name>A0A0U2X386_9BACT</name>
<accession>A0A0U2X386</accession>
<protein>
    <recommendedName>
        <fullName evidence="2">Phosphoribosyltransferase domain-containing protein</fullName>
    </recommendedName>
</protein>
<evidence type="ECO:0008006" key="2">
    <source>
        <dbReference type="Google" id="ProtNLM"/>
    </source>
</evidence>
<sequence length="118" mass="13303">MNLFIREDFISHAGLPLTWKVECDALSEGDYEALAKIVSEKIKFKDVVGIPRGGIPFENALKKYASNDENDPLLICDDVYTTGTSMREVYQEGAIGIVVFARNEITDDWIKAIWQMSI</sequence>
<dbReference type="SUPFAM" id="SSF53271">
    <property type="entry name" value="PRTase-like"/>
    <property type="match status" value="1"/>
</dbReference>